<evidence type="ECO:0000259" key="10">
    <source>
        <dbReference type="Pfam" id="PF02875"/>
    </source>
</evidence>
<feature type="domain" description="Mur ligase N-terminal catalytic" evidence="9">
    <location>
        <begin position="20"/>
        <end position="99"/>
    </location>
</feature>
<dbReference type="InterPro" id="IPR000713">
    <property type="entry name" value="Mur_ligase_N"/>
</dbReference>
<dbReference type="SUPFAM" id="SSF51984">
    <property type="entry name" value="MurCD N-terminal domain"/>
    <property type="match status" value="1"/>
</dbReference>
<dbReference type="Gene3D" id="3.90.190.20">
    <property type="entry name" value="Mur ligase, C-terminal domain"/>
    <property type="match status" value="1"/>
</dbReference>
<reference evidence="12 13" key="1">
    <citation type="submission" date="2018-11" db="EMBL/GenBank/DDBJ databases">
        <title>Sequencing the genomes of 1000 actinobacteria strains.</title>
        <authorList>
            <person name="Klenk H.-P."/>
        </authorList>
    </citation>
    <scope>NUCLEOTIDE SEQUENCE [LARGE SCALE GENOMIC DNA]</scope>
    <source>
        <strain evidence="12 13">DSM 44254</strain>
    </source>
</reference>
<keyword evidence="6" id="KW-0573">Peptidoglycan synthesis</keyword>
<evidence type="ECO:0000313" key="13">
    <source>
        <dbReference type="Proteomes" id="UP000272400"/>
    </source>
</evidence>
<dbReference type="Gene3D" id="3.40.1190.10">
    <property type="entry name" value="Mur-like, catalytic domain"/>
    <property type="match status" value="1"/>
</dbReference>
<dbReference type="SUPFAM" id="SSF53623">
    <property type="entry name" value="MurD-like peptide ligases, catalytic domain"/>
    <property type="match status" value="1"/>
</dbReference>
<evidence type="ECO:0000256" key="8">
    <source>
        <dbReference type="ARBA" id="ARBA00023316"/>
    </source>
</evidence>
<evidence type="ECO:0000313" key="12">
    <source>
        <dbReference type="EMBL" id="ROO88091.1"/>
    </source>
</evidence>
<dbReference type="GO" id="GO:0016881">
    <property type="term" value="F:acid-amino acid ligase activity"/>
    <property type="evidence" value="ECO:0007669"/>
    <property type="project" value="InterPro"/>
</dbReference>
<dbReference type="Pfam" id="PF08245">
    <property type="entry name" value="Mur_ligase_M"/>
    <property type="match status" value="1"/>
</dbReference>
<dbReference type="GO" id="GO:0008360">
    <property type="term" value="P:regulation of cell shape"/>
    <property type="evidence" value="ECO:0007669"/>
    <property type="project" value="UniProtKB-KW"/>
</dbReference>
<dbReference type="GO" id="GO:0005524">
    <property type="term" value="F:ATP binding"/>
    <property type="evidence" value="ECO:0007669"/>
    <property type="project" value="UniProtKB-KW"/>
</dbReference>
<protein>
    <submittedName>
        <fullName evidence="12">UDP-N-acetylmuramate--alanine ligase</fullName>
    </submittedName>
</protein>
<keyword evidence="3" id="KW-0547">Nucleotide-binding</keyword>
<dbReference type="GO" id="GO:0071555">
    <property type="term" value="P:cell wall organization"/>
    <property type="evidence" value="ECO:0007669"/>
    <property type="project" value="UniProtKB-KW"/>
</dbReference>
<name>A0A3N1D3J6_9ACTN</name>
<evidence type="ECO:0000256" key="6">
    <source>
        <dbReference type="ARBA" id="ARBA00022984"/>
    </source>
</evidence>
<dbReference type="EMBL" id="RJKE01000001">
    <property type="protein sequence ID" value="ROO88091.1"/>
    <property type="molecule type" value="Genomic_DNA"/>
</dbReference>
<dbReference type="PANTHER" id="PTHR43445">
    <property type="entry name" value="UDP-N-ACETYLMURAMATE--L-ALANINE LIGASE-RELATED"/>
    <property type="match status" value="1"/>
</dbReference>
<accession>A0A3N1D3J6</accession>
<keyword evidence="5" id="KW-0133">Cell shape</keyword>
<dbReference type="AlphaFoldDB" id="A0A3N1D3J6"/>
<dbReference type="InterPro" id="IPR050061">
    <property type="entry name" value="MurCDEF_pg_biosynth"/>
</dbReference>
<dbReference type="InterPro" id="IPR013221">
    <property type="entry name" value="Mur_ligase_cen"/>
</dbReference>
<evidence type="ECO:0000259" key="9">
    <source>
        <dbReference type="Pfam" id="PF01225"/>
    </source>
</evidence>
<evidence type="ECO:0000256" key="4">
    <source>
        <dbReference type="ARBA" id="ARBA00022840"/>
    </source>
</evidence>
<dbReference type="InterPro" id="IPR036615">
    <property type="entry name" value="Mur_ligase_C_dom_sf"/>
</dbReference>
<keyword evidence="1 12" id="KW-0436">Ligase</keyword>
<sequence length="459" mass="48350">MPWPGGRPQAVADVDLSRPHLVGIGGLGMAPLATLLRGAGTTVTGSDASRGGHAAHHVDGRTVVVRSTAIEETNVEVSAAKVQGIPVVHRAQALDLVLADHNWTAVTGTHGKTTTTAMLAHILLRSGLDPTWAIGGSPIGMEAARWSIREAGVAEVDESDRSFLLTSPPIALVLNLDADHLENYNGRYGELVDAFEQWGRHLGEDTQLVLCGDDGGAMMLRHRLLGIGGSPHITTYGRTAAADMRIQRIESGRAGSVVALTSGVTFTFPVLGEEQALNAVGAITVAGLYGVPEADAAQALETFAGVERRLTHSTFDTGTTILTSYAHHPTAIRADLEAARQLADECRGRLILAFQPSGLHRVTTMYTEIALALAAADETVLLPLHTRYTGGEHDHLLPMIADRQRRVRAVARDLAEATDALLEAVKPGDVIVLMGTGDVADLAPALATATEAVETARLG</sequence>
<keyword evidence="2" id="KW-0132">Cell division</keyword>
<comment type="caution">
    <text evidence="12">The sequence shown here is derived from an EMBL/GenBank/DDBJ whole genome shotgun (WGS) entry which is preliminary data.</text>
</comment>
<feature type="domain" description="Mur ligase central" evidence="11">
    <location>
        <begin position="106"/>
        <end position="286"/>
    </location>
</feature>
<keyword evidence="8" id="KW-0961">Cell wall biogenesis/degradation</keyword>
<dbReference type="Gene3D" id="3.40.50.720">
    <property type="entry name" value="NAD(P)-binding Rossmann-like Domain"/>
    <property type="match status" value="1"/>
</dbReference>
<proteinExistence type="predicted"/>
<evidence type="ECO:0000259" key="11">
    <source>
        <dbReference type="Pfam" id="PF08245"/>
    </source>
</evidence>
<evidence type="ECO:0000256" key="5">
    <source>
        <dbReference type="ARBA" id="ARBA00022960"/>
    </source>
</evidence>
<dbReference type="Pfam" id="PF02875">
    <property type="entry name" value="Mur_ligase_C"/>
    <property type="match status" value="1"/>
</dbReference>
<dbReference type="GO" id="GO:0009252">
    <property type="term" value="P:peptidoglycan biosynthetic process"/>
    <property type="evidence" value="ECO:0007669"/>
    <property type="project" value="UniProtKB-KW"/>
</dbReference>
<dbReference type="InterPro" id="IPR036565">
    <property type="entry name" value="Mur-like_cat_sf"/>
</dbReference>
<gene>
    <name evidence="12" type="ORF">EDD29_5748</name>
</gene>
<feature type="domain" description="Mur ligase C-terminal" evidence="10">
    <location>
        <begin position="309"/>
        <end position="437"/>
    </location>
</feature>
<evidence type="ECO:0000256" key="2">
    <source>
        <dbReference type="ARBA" id="ARBA00022618"/>
    </source>
</evidence>
<dbReference type="InterPro" id="IPR004101">
    <property type="entry name" value="Mur_ligase_C"/>
</dbReference>
<evidence type="ECO:0000256" key="3">
    <source>
        <dbReference type="ARBA" id="ARBA00022741"/>
    </source>
</evidence>
<dbReference type="SUPFAM" id="SSF53244">
    <property type="entry name" value="MurD-like peptide ligases, peptide-binding domain"/>
    <property type="match status" value="1"/>
</dbReference>
<keyword evidence="13" id="KW-1185">Reference proteome</keyword>
<dbReference type="PANTHER" id="PTHR43445:SF3">
    <property type="entry name" value="UDP-N-ACETYLMURAMATE--L-ALANINE LIGASE"/>
    <property type="match status" value="1"/>
</dbReference>
<dbReference type="Pfam" id="PF01225">
    <property type="entry name" value="Mur_ligase"/>
    <property type="match status" value="1"/>
</dbReference>
<keyword evidence="7" id="KW-0131">Cell cycle</keyword>
<organism evidence="12 13">
    <name type="scientific">Actinocorallia herbida</name>
    <dbReference type="NCBI Taxonomy" id="58109"/>
    <lineage>
        <taxon>Bacteria</taxon>
        <taxon>Bacillati</taxon>
        <taxon>Actinomycetota</taxon>
        <taxon>Actinomycetes</taxon>
        <taxon>Streptosporangiales</taxon>
        <taxon>Thermomonosporaceae</taxon>
        <taxon>Actinocorallia</taxon>
    </lineage>
</organism>
<evidence type="ECO:0000256" key="7">
    <source>
        <dbReference type="ARBA" id="ARBA00023306"/>
    </source>
</evidence>
<keyword evidence="4" id="KW-0067">ATP-binding</keyword>
<evidence type="ECO:0000256" key="1">
    <source>
        <dbReference type="ARBA" id="ARBA00022598"/>
    </source>
</evidence>
<dbReference type="GO" id="GO:0051301">
    <property type="term" value="P:cell division"/>
    <property type="evidence" value="ECO:0007669"/>
    <property type="project" value="UniProtKB-KW"/>
</dbReference>
<dbReference type="Proteomes" id="UP000272400">
    <property type="component" value="Unassembled WGS sequence"/>
</dbReference>